<dbReference type="STRING" id="1528.SAMN04488579_12738"/>
<dbReference type="InterPro" id="IPR036899">
    <property type="entry name" value="Ribosomal_uL13_sf"/>
</dbReference>
<dbReference type="GO" id="GO:0003729">
    <property type="term" value="F:mRNA binding"/>
    <property type="evidence" value="ECO:0007669"/>
    <property type="project" value="TreeGrafter"/>
</dbReference>
<dbReference type="HAMAP" id="MF_01366">
    <property type="entry name" value="Ribosomal_uL13"/>
    <property type="match status" value="1"/>
</dbReference>
<dbReference type="EMBL" id="FNOU01000027">
    <property type="protein sequence ID" value="SDY35625.1"/>
    <property type="molecule type" value="Genomic_DNA"/>
</dbReference>
<gene>
    <name evidence="5" type="primary">rplM</name>
    <name evidence="6" type="ORF">SAMN04488579_12738</name>
</gene>
<name>A0A1H3J7Q1_EUBBA</name>
<dbReference type="CDD" id="cd00392">
    <property type="entry name" value="Ribosomal_L13"/>
    <property type="match status" value="1"/>
</dbReference>
<dbReference type="AlphaFoldDB" id="A0A1H3J7Q1"/>
<dbReference type="GO" id="GO:0022625">
    <property type="term" value="C:cytosolic large ribosomal subunit"/>
    <property type="evidence" value="ECO:0007669"/>
    <property type="project" value="TreeGrafter"/>
</dbReference>
<dbReference type="GO" id="GO:0017148">
    <property type="term" value="P:negative regulation of translation"/>
    <property type="evidence" value="ECO:0007669"/>
    <property type="project" value="TreeGrafter"/>
</dbReference>
<evidence type="ECO:0000313" key="7">
    <source>
        <dbReference type="Proteomes" id="UP000199652"/>
    </source>
</evidence>
<keyword evidence="3 5" id="KW-0687">Ribonucleoprotein</keyword>
<dbReference type="SUPFAM" id="SSF52161">
    <property type="entry name" value="Ribosomal protein L13"/>
    <property type="match status" value="1"/>
</dbReference>
<evidence type="ECO:0000256" key="2">
    <source>
        <dbReference type="ARBA" id="ARBA00022980"/>
    </source>
</evidence>
<dbReference type="Proteomes" id="UP000199652">
    <property type="component" value="Unassembled WGS sequence"/>
</dbReference>
<proteinExistence type="inferred from homology"/>
<keyword evidence="2 5" id="KW-0689">Ribosomal protein</keyword>
<dbReference type="Gene3D" id="3.90.1180.10">
    <property type="entry name" value="Ribosomal protein L13"/>
    <property type="match status" value="1"/>
</dbReference>
<dbReference type="PANTHER" id="PTHR11545">
    <property type="entry name" value="RIBOSOMAL PROTEIN L13"/>
    <property type="match status" value="1"/>
</dbReference>
<evidence type="ECO:0000256" key="3">
    <source>
        <dbReference type="ARBA" id="ARBA00023274"/>
    </source>
</evidence>
<dbReference type="NCBIfam" id="TIGR01066">
    <property type="entry name" value="rplM_bact"/>
    <property type="match status" value="1"/>
</dbReference>
<dbReference type="GO" id="GO:0003735">
    <property type="term" value="F:structural constituent of ribosome"/>
    <property type="evidence" value="ECO:0007669"/>
    <property type="project" value="InterPro"/>
</dbReference>
<protein>
    <recommendedName>
        <fullName evidence="4 5">Large ribosomal subunit protein uL13</fullName>
    </recommendedName>
</protein>
<comment type="similarity">
    <text evidence="1 5">Belongs to the universal ribosomal protein uL13 family.</text>
</comment>
<dbReference type="InterPro" id="IPR005822">
    <property type="entry name" value="Ribosomal_uL13"/>
</dbReference>
<dbReference type="RefSeq" id="WP_090246923.1">
    <property type="nucleotide sequence ID" value="NZ_FNOU01000027.1"/>
</dbReference>
<sequence>MNANATKMAKSQEIERKWFVVDAEGKVLGRLATEIATILRGKNKPYFTPHVDCGDFVIIVNADKIVMTGNKLDQKLYKTYSGHPGGLKETKYRKFLQEKPDLLVYKAVRGMVPHNKLGDAVMKKLKVYAGPDHPHAAQQPEALEV</sequence>
<dbReference type="PIRSF" id="PIRSF002181">
    <property type="entry name" value="Ribosomal_L13"/>
    <property type="match status" value="1"/>
</dbReference>
<reference evidence="7" key="1">
    <citation type="submission" date="2016-10" db="EMBL/GenBank/DDBJ databases">
        <authorList>
            <person name="Varghese N."/>
            <person name="Submissions S."/>
        </authorList>
    </citation>
    <scope>NUCLEOTIDE SEQUENCE [LARGE SCALE GENOMIC DNA]</scope>
    <source>
        <strain evidence="7">VPI 5359</strain>
    </source>
</reference>
<organism evidence="6 7">
    <name type="scientific">Eubacterium barkeri</name>
    <name type="common">Clostridium barkeri</name>
    <dbReference type="NCBI Taxonomy" id="1528"/>
    <lineage>
        <taxon>Bacteria</taxon>
        <taxon>Bacillati</taxon>
        <taxon>Bacillota</taxon>
        <taxon>Clostridia</taxon>
        <taxon>Eubacteriales</taxon>
        <taxon>Eubacteriaceae</taxon>
        <taxon>Eubacterium</taxon>
    </lineage>
</organism>
<evidence type="ECO:0000256" key="4">
    <source>
        <dbReference type="ARBA" id="ARBA00035201"/>
    </source>
</evidence>
<evidence type="ECO:0000313" key="6">
    <source>
        <dbReference type="EMBL" id="SDY35625.1"/>
    </source>
</evidence>
<dbReference type="InterPro" id="IPR005823">
    <property type="entry name" value="Ribosomal_uL13_bac-type"/>
</dbReference>
<dbReference type="FunFam" id="3.90.1180.10:FF:000001">
    <property type="entry name" value="50S ribosomal protein L13"/>
    <property type="match status" value="1"/>
</dbReference>
<dbReference type="OrthoDB" id="9801330at2"/>
<accession>A0A1H3J7Q1</accession>
<dbReference type="Pfam" id="PF00572">
    <property type="entry name" value="Ribosomal_L13"/>
    <property type="match status" value="1"/>
</dbReference>
<comment type="function">
    <text evidence="5">This protein is one of the early assembly proteins of the 50S ribosomal subunit, although it is not seen to bind rRNA by itself. It is important during the early stages of 50S assembly.</text>
</comment>
<evidence type="ECO:0000256" key="1">
    <source>
        <dbReference type="ARBA" id="ARBA00006227"/>
    </source>
</evidence>
<dbReference type="PANTHER" id="PTHR11545:SF2">
    <property type="entry name" value="LARGE RIBOSOMAL SUBUNIT PROTEIN UL13M"/>
    <property type="match status" value="1"/>
</dbReference>
<evidence type="ECO:0000256" key="5">
    <source>
        <dbReference type="HAMAP-Rule" id="MF_01366"/>
    </source>
</evidence>
<dbReference type="GO" id="GO:0006412">
    <property type="term" value="P:translation"/>
    <property type="evidence" value="ECO:0007669"/>
    <property type="project" value="UniProtKB-UniRule"/>
</dbReference>
<comment type="subunit">
    <text evidence="5">Part of the 50S ribosomal subunit.</text>
</comment>
<keyword evidence="7" id="KW-1185">Reference proteome</keyword>